<dbReference type="PANTHER" id="PTHR34477">
    <property type="entry name" value="UPF0213 PROTEIN YHBQ"/>
    <property type="match status" value="1"/>
</dbReference>
<evidence type="ECO:0000313" key="3">
    <source>
        <dbReference type="EMBL" id="MBC5788029.1"/>
    </source>
</evidence>
<gene>
    <name evidence="3" type="ORF">H8Z77_08370</name>
</gene>
<dbReference type="CDD" id="cd10456">
    <property type="entry name" value="GIY-YIG_UPF0213"/>
    <property type="match status" value="1"/>
</dbReference>
<dbReference type="EMBL" id="JACOQK010000001">
    <property type="protein sequence ID" value="MBC5788029.1"/>
    <property type="molecule type" value="Genomic_DNA"/>
</dbReference>
<dbReference type="Gene3D" id="3.40.1440.10">
    <property type="entry name" value="GIY-YIG endonuclease"/>
    <property type="match status" value="1"/>
</dbReference>
<dbReference type="InterPro" id="IPR000305">
    <property type="entry name" value="GIY-YIG_endonuc"/>
</dbReference>
<dbReference type="Pfam" id="PF01541">
    <property type="entry name" value="GIY-YIG"/>
    <property type="match status" value="1"/>
</dbReference>
<keyword evidence="4" id="KW-1185">Reference proteome</keyword>
<dbReference type="InterPro" id="IPR050190">
    <property type="entry name" value="UPF0213_domain"/>
</dbReference>
<sequence length="91" mass="10595">MEQANFVYILQCRDGSLYTGWTCNLEKRVAVHSAGMGAKYTRSRLPVKLVYWEKCNSRSAAMKREYAIKQLSRQKKLELIQKNCSYVNVNK</sequence>
<protein>
    <submittedName>
        <fullName evidence="3">GIY-YIG nuclease family protein</fullName>
    </submittedName>
</protein>
<dbReference type="InterPro" id="IPR035901">
    <property type="entry name" value="GIY-YIG_endonuc_sf"/>
</dbReference>
<comment type="similarity">
    <text evidence="1">Belongs to the UPF0213 family.</text>
</comment>
<proteinExistence type="inferred from homology"/>
<evidence type="ECO:0000256" key="1">
    <source>
        <dbReference type="ARBA" id="ARBA00007435"/>
    </source>
</evidence>
<dbReference type="RefSeq" id="WP_069987478.1">
    <property type="nucleotide sequence ID" value="NZ_JACOQK010000001.1"/>
</dbReference>
<feature type="domain" description="GIY-YIG" evidence="2">
    <location>
        <begin position="3"/>
        <end position="78"/>
    </location>
</feature>
<evidence type="ECO:0000313" key="4">
    <source>
        <dbReference type="Proteomes" id="UP000649151"/>
    </source>
</evidence>
<reference evidence="3 4" key="1">
    <citation type="submission" date="2020-08" db="EMBL/GenBank/DDBJ databases">
        <title>Genome public.</title>
        <authorList>
            <person name="Liu C."/>
            <person name="Sun Q."/>
        </authorList>
    </citation>
    <scope>NUCLEOTIDE SEQUENCE [LARGE SCALE GENOMIC DNA]</scope>
    <source>
        <strain evidence="3 4">NSJ-27</strain>
    </source>
</reference>
<dbReference type="PROSITE" id="PS50164">
    <property type="entry name" value="GIY_YIG"/>
    <property type="match status" value="1"/>
</dbReference>
<name>A0ABR7ISA8_9CLOT</name>
<comment type="caution">
    <text evidence="3">The sequence shown here is derived from an EMBL/GenBank/DDBJ whole genome shotgun (WGS) entry which is preliminary data.</text>
</comment>
<evidence type="ECO:0000259" key="2">
    <source>
        <dbReference type="PROSITE" id="PS50164"/>
    </source>
</evidence>
<dbReference type="Proteomes" id="UP000649151">
    <property type="component" value="Unassembled WGS sequence"/>
</dbReference>
<accession>A0ABR7ISA8</accession>
<dbReference type="PANTHER" id="PTHR34477:SF1">
    <property type="entry name" value="UPF0213 PROTEIN YHBQ"/>
    <property type="match status" value="1"/>
</dbReference>
<dbReference type="SUPFAM" id="SSF82771">
    <property type="entry name" value="GIY-YIG endonuclease"/>
    <property type="match status" value="1"/>
</dbReference>
<organism evidence="3 4">
    <name type="scientific">Clostridium facile</name>
    <dbReference type="NCBI Taxonomy" id="2763035"/>
    <lineage>
        <taxon>Bacteria</taxon>
        <taxon>Bacillati</taxon>
        <taxon>Bacillota</taxon>
        <taxon>Clostridia</taxon>
        <taxon>Eubacteriales</taxon>
        <taxon>Clostridiaceae</taxon>
        <taxon>Clostridium</taxon>
    </lineage>
</organism>